<accession>A0ABX8RAT1</accession>
<name>A0ABX8RAT1_9CLOT</name>
<proteinExistence type="predicted"/>
<gene>
    <name evidence="1" type="ORF">KVH43_08220</name>
</gene>
<sequence length="311" mass="35290">MKFKNRVFGLVGISAKMANWNADFSGRPKSTSNNEIFGSDKAFKYPIKYLWDQEGEKVLYIKSFKEDKNGIKPRSLKERYEYVFDTKLEKKKKDKDVLKNLFSAIDVINFGATFAEEGQNLSITGAVQIGQGMNIYTDTNVEIQDILSPFRNPKDADAEASSLGTKIVVDEAHYLYPFSINPYVYDEYINIIDGFEGYTKEAYEKYKDGCLRGATAFASNSKFGCDNAYAIFILLKEGSKLALPNLVSFITLKKEGDKVIIDCSSLNDLLSESILKEVENIEIYYNPYEVEIKGLSINKAKFMNIFTREVI</sequence>
<dbReference type="InterPro" id="IPR006482">
    <property type="entry name" value="Cas7_Csh2/Csh2"/>
</dbReference>
<evidence type="ECO:0000313" key="2">
    <source>
        <dbReference type="Proteomes" id="UP000886818"/>
    </source>
</evidence>
<evidence type="ECO:0000313" key="1">
    <source>
        <dbReference type="EMBL" id="QXM05377.1"/>
    </source>
</evidence>
<keyword evidence="2" id="KW-1185">Reference proteome</keyword>
<organism evidence="1 2">
    <name type="scientific">Crassaminicella indica</name>
    <dbReference type="NCBI Taxonomy" id="2855394"/>
    <lineage>
        <taxon>Bacteria</taxon>
        <taxon>Bacillati</taxon>
        <taxon>Bacillota</taxon>
        <taxon>Clostridia</taxon>
        <taxon>Eubacteriales</taxon>
        <taxon>Clostridiaceae</taxon>
        <taxon>Crassaminicella</taxon>
    </lineage>
</organism>
<reference evidence="1" key="1">
    <citation type="submission" date="2021-07" db="EMBL/GenBank/DDBJ databases">
        <title>Complete genome sequence of Crassaminicella sp. 143-21, isolated from a deep-sea hydrothermal vent.</title>
        <authorList>
            <person name="Li X."/>
        </authorList>
    </citation>
    <scope>NUCLEOTIDE SEQUENCE</scope>
    <source>
        <strain evidence="1">143-21</strain>
    </source>
</reference>
<dbReference type="Proteomes" id="UP000886818">
    <property type="component" value="Chromosome"/>
</dbReference>
<dbReference type="EMBL" id="CP078093">
    <property type="protein sequence ID" value="QXM05377.1"/>
    <property type="molecule type" value="Genomic_DNA"/>
</dbReference>
<protein>
    <submittedName>
        <fullName evidence="1">Type I CRISPR-associated protein Cas7</fullName>
    </submittedName>
</protein>
<dbReference type="Pfam" id="PF05107">
    <property type="entry name" value="Cas_Cas7"/>
    <property type="match status" value="1"/>
</dbReference>
<dbReference type="RefSeq" id="WP_218282076.1">
    <property type="nucleotide sequence ID" value="NZ_CP078093.1"/>
</dbReference>